<dbReference type="EMBL" id="MAVT02000021">
    <property type="protein sequence ID" value="POS81067.1"/>
    <property type="molecule type" value="Genomic_DNA"/>
</dbReference>
<evidence type="ECO:0000313" key="3">
    <source>
        <dbReference type="Proteomes" id="UP000094444"/>
    </source>
</evidence>
<comment type="caution">
    <text evidence="2">The sequence shown here is derived from an EMBL/GenBank/DDBJ whole genome shotgun (WGS) entry which is preliminary data.</text>
</comment>
<sequence length="475" mass="54182">MAVHRFERALTGNDKWSIFLRQRRLQDLLRRLMNDFKSCYCPPGCQGGPHNHAAADPASLPQQDTHSPYVPVDGRMPGTFGRPEVRGNHDCEVLAEARGTSDILLRRSRTRATLRMSLQLHTDPDQPGRRGYYGEMFLTQRGRPETFMGLIESWHIDRSTRDWEALYLAYNISRPLTIVLEPGGAGAPYDKVWQDPTSGRVMDPAEVINILSRTYARNGFLPLEAGRPEEIFKVMGRRVEPWDHPADPTDMSITPPGPPDAYKVIQKLGDWGYQVIDVDSNYETHQVPVASTYPDAVSNFRVVRIIVPSISQRVVTEVIHFDVTSAAGNTLAITEAWNKINDNRSEGEKLRLREIILAFWVSHLGRAARDLRAITYYDPVENVLRNELFQAIYRSMGRGILTNLTLNRETESPEETRAFNLLLERAPFCIGAHRMLEEFQEFAEVNMKSFEFLPVLSGDSINKTKPRFHFRINFS</sequence>
<accession>A0A2P5IF04</accession>
<dbReference type="InParanoid" id="A0A2P5IF04"/>
<feature type="region of interest" description="Disordered" evidence="1">
    <location>
        <begin position="51"/>
        <end position="72"/>
    </location>
</feature>
<evidence type="ECO:0000256" key="1">
    <source>
        <dbReference type="SAM" id="MobiDB-lite"/>
    </source>
</evidence>
<protein>
    <submittedName>
        <fullName evidence="2">Uncharacterized protein</fullName>
    </submittedName>
</protein>
<evidence type="ECO:0000313" key="2">
    <source>
        <dbReference type="EMBL" id="POS81067.1"/>
    </source>
</evidence>
<keyword evidence="3" id="KW-1185">Reference proteome</keyword>
<proteinExistence type="predicted"/>
<reference evidence="2" key="1">
    <citation type="submission" date="2017-09" db="EMBL/GenBank/DDBJ databases">
        <title>Polyketide synthases of a Diaporthe helianthi virulent isolate.</title>
        <authorList>
            <person name="Baroncelli R."/>
        </authorList>
    </citation>
    <scope>NUCLEOTIDE SEQUENCE [LARGE SCALE GENOMIC DNA]</scope>
    <source>
        <strain evidence="2">7/96</strain>
    </source>
</reference>
<dbReference type="AlphaFoldDB" id="A0A2P5IF04"/>
<organism evidence="2 3">
    <name type="scientific">Diaporthe helianthi</name>
    <dbReference type="NCBI Taxonomy" id="158607"/>
    <lineage>
        <taxon>Eukaryota</taxon>
        <taxon>Fungi</taxon>
        <taxon>Dikarya</taxon>
        <taxon>Ascomycota</taxon>
        <taxon>Pezizomycotina</taxon>
        <taxon>Sordariomycetes</taxon>
        <taxon>Sordariomycetidae</taxon>
        <taxon>Diaporthales</taxon>
        <taxon>Diaporthaceae</taxon>
        <taxon>Diaporthe</taxon>
    </lineage>
</organism>
<gene>
    <name evidence="2" type="ORF">DHEL01_v200534</name>
</gene>
<dbReference type="OrthoDB" id="5218218at2759"/>
<name>A0A2P5IF04_DIAHE</name>
<dbReference type="Proteomes" id="UP000094444">
    <property type="component" value="Unassembled WGS sequence"/>
</dbReference>